<dbReference type="EMBL" id="HG937693">
    <property type="protein sequence ID" value="CDP35551.1"/>
    <property type="molecule type" value="Genomic_DNA"/>
</dbReference>
<dbReference type="Pfam" id="PF01851">
    <property type="entry name" value="PC_rep"/>
    <property type="match status" value="2"/>
</dbReference>
<dbReference type="GO" id="GO:0034515">
    <property type="term" value="C:proteasome storage granule"/>
    <property type="evidence" value="ECO:0007669"/>
    <property type="project" value="TreeGrafter"/>
</dbReference>
<dbReference type="GO" id="GO:0005634">
    <property type="term" value="C:nucleus"/>
    <property type="evidence" value="ECO:0007669"/>
    <property type="project" value="TreeGrafter"/>
</dbReference>
<dbReference type="SUPFAM" id="SSF48371">
    <property type="entry name" value="ARM repeat"/>
    <property type="match status" value="1"/>
</dbReference>
<feature type="compositionally biased region" description="Basic and acidic residues" evidence="5">
    <location>
        <begin position="13"/>
        <end position="23"/>
    </location>
</feature>
<feature type="domain" description="RPN1 N-terminal" evidence="6">
    <location>
        <begin position="39"/>
        <end position="333"/>
    </location>
</feature>
<dbReference type="InterPro" id="IPR011989">
    <property type="entry name" value="ARM-like"/>
</dbReference>
<feature type="compositionally biased region" description="Low complexity" evidence="5">
    <location>
        <begin position="623"/>
        <end position="632"/>
    </location>
</feature>
<dbReference type="InterPro" id="IPR040892">
    <property type="entry name" value="RPN1_N"/>
</dbReference>
<evidence type="ECO:0000256" key="4">
    <source>
        <dbReference type="PIRNR" id="PIRNR015965"/>
    </source>
</evidence>
<protein>
    <recommendedName>
        <fullName evidence="4">26S proteasome regulatory subunit RPN1</fullName>
    </recommendedName>
</protein>
<dbReference type="PANTHER" id="PTHR10943">
    <property type="entry name" value="26S PROTEASOME NON-ATPASE REGULATORY SUBUNIT"/>
    <property type="match status" value="1"/>
</dbReference>
<reference evidence="8" key="2">
    <citation type="submission" date="2014-06" db="EMBL/GenBank/DDBJ databases">
        <title>The complete genome of Blastobotrys (Arxula) adeninivorans LS3 - a yeast of biotechnological interest.</title>
        <authorList>
            <person name="Kunze G."/>
            <person name="Gaillardin C."/>
            <person name="Czernicka M."/>
            <person name="Durrens P."/>
            <person name="Martin T."/>
            <person name="Boer E."/>
            <person name="Gabaldon T."/>
            <person name="Cruz J."/>
            <person name="Talla E."/>
            <person name="Marck C."/>
            <person name="Goffeau A."/>
            <person name="Barbe V."/>
            <person name="Baret P."/>
            <person name="Baronian K."/>
            <person name="Beier S."/>
            <person name="Bleykasten C."/>
            <person name="Bode R."/>
            <person name="Casaregola S."/>
            <person name="Despons L."/>
            <person name="Fairhead C."/>
            <person name="Giersberg M."/>
            <person name="Gierski P."/>
            <person name="Hahnel U."/>
            <person name="Hartmann A."/>
            <person name="Jankowska D."/>
            <person name="Jubin C."/>
            <person name="Jung P."/>
            <person name="Lafontaine I."/>
            <person name="Leh-Louis V."/>
            <person name="Lemaire M."/>
            <person name="Marcet-Houben M."/>
            <person name="Mascher M."/>
            <person name="Morel G."/>
            <person name="Richard G.-F."/>
            <person name="Riechen J."/>
            <person name="Sacerdot C."/>
            <person name="Sarkar A."/>
            <person name="Savel G."/>
            <person name="Schacherer J."/>
            <person name="Sherman D."/>
            <person name="Straub M.-L."/>
            <person name="Stein N."/>
            <person name="Thierry A."/>
            <person name="Trautwein-Schult A."/>
            <person name="Westhof E."/>
            <person name="Worch S."/>
            <person name="Dujon B."/>
            <person name="Souciet J.-L."/>
            <person name="Wincker P."/>
            <person name="Scholz U."/>
            <person name="Neuveglise N."/>
        </authorList>
    </citation>
    <scope>NUCLEOTIDE SEQUENCE</scope>
    <source>
        <strain evidence="8">LS3</strain>
    </source>
</reference>
<comment type="function">
    <text evidence="4">Acts as a regulatory subunit of the 26 proteasome which is involved in the ATP-dependent degradation of ubiquitinated proteins.</text>
</comment>
<evidence type="ECO:0000259" key="6">
    <source>
        <dbReference type="Pfam" id="PF17781"/>
    </source>
</evidence>
<feature type="domain" description="26S proteasome non-ATPase regulatory subunit RPN1 C-terminal" evidence="7">
    <location>
        <begin position="869"/>
        <end position="921"/>
    </location>
</feature>
<feature type="region of interest" description="Disordered" evidence="5">
    <location>
        <begin position="1"/>
        <end position="36"/>
    </location>
</feature>
<dbReference type="InterPro" id="IPR016024">
    <property type="entry name" value="ARM-type_fold"/>
</dbReference>
<dbReference type="PhylomeDB" id="A0A060T8M6"/>
<dbReference type="GO" id="GO:0008540">
    <property type="term" value="C:proteasome regulatory particle, base subcomplex"/>
    <property type="evidence" value="ECO:0007669"/>
    <property type="project" value="UniProtKB-UniRule"/>
</dbReference>
<evidence type="ECO:0000256" key="1">
    <source>
        <dbReference type="ARBA" id="ARBA00005460"/>
    </source>
</evidence>
<dbReference type="Pfam" id="PF17781">
    <property type="entry name" value="RPN1_RPN2_N"/>
    <property type="match status" value="1"/>
</dbReference>
<evidence type="ECO:0000256" key="2">
    <source>
        <dbReference type="ARBA" id="ARBA00022737"/>
    </source>
</evidence>
<comment type="similarity">
    <text evidence="1 4">Belongs to the proteasome subunit S2 family.</text>
</comment>
<dbReference type="PANTHER" id="PTHR10943:SF1">
    <property type="entry name" value="26S PROTEASOME NON-ATPASE REGULATORY SUBUNIT 2"/>
    <property type="match status" value="1"/>
</dbReference>
<dbReference type="InterPro" id="IPR041433">
    <property type="entry name" value="RPN1_C"/>
</dbReference>
<evidence type="ECO:0000256" key="3">
    <source>
        <dbReference type="ARBA" id="ARBA00022942"/>
    </source>
</evidence>
<dbReference type="GO" id="GO:0042176">
    <property type="term" value="P:regulation of protein catabolic process"/>
    <property type="evidence" value="ECO:0007669"/>
    <property type="project" value="InterPro"/>
</dbReference>
<sequence length="927" mass="102836">MAPSEEPVPNQDVPKKDEKKKTEDEEELSEEDEKLKSELTMLVERLKEKNTDLYEPSLLALKDFIRTSTSSMTAVPKPLKFLRPHYPELNDLYPTWPKGNLQDKFADVLSVLAMTYSGDGKRESLKYRLKSTTDDLGSWGHEYVRHLALEIGQEYESRVENEESTDDLLDLALKIVPFFLKHNAEADAVDLLLELESIEKLPQFVDQNTFSRVCLYMVSCVPLLAPPDDSAFLHTAYNIYLTHGELTQALALAIRIDDESLIRSCFEATSDKLIQKQLAFILARQQYWFQVEDEEVQQCLSNINLSDHFLYLAKELNLLDPKVPEDIYKSHLEQSRLGGNPGVLDSAKQNLAASFVNAFVNCGYCKDKLLTSDDESHSWIYKTKSTGMTSTTASLGSLFQWNFAEGLQQLDKYMYSSDDNIKAGALLGIGIVNSGVHDDSDPAFALLKEYVTDTKVESLRTNAIVGLGLSYAGSRSEDLAETLTPIVSDTDLSMKISALAALSLGHIFVGSANGDIASVILQTLLERDHSQLSDKWTRFMALGLALLFMGKYEQTEEIIETIKAIDHPISQIVEALVTVCSYCGTGNVLQIQKLLHDCTSRPPKNQADPNSQKSDVQMEEAQNEQGEAGAPAPQLEGQGGASQAQPSQDSQAKDDEEEDKEEALFQGYSVLGIAVIAMGEDIGQEMVLRHFGHLMHYGDAHIRRAVPLAMGIVSASNPQMKVYDTLSRYSHDSDLEVAINSIFAMGMIGAGTNNARLAQLLRQLASYYSRDPDSLFMVRIAQGLVHLGKGTLTLSPFSTDRQILSRVSLAGLLTVCVSLLDPKYFILTESHSLLYFLTTSIRPRMLITLDEELNPLKVNVRVGQAVDVVGQAGKPKTITGWVTHSTPVLLGYGERAELEDDEYVSLSSSLEGIVILKKNQDRMDLEN</sequence>
<name>A0A060T8M6_BLAAD</name>
<evidence type="ECO:0000259" key="7">
    <source>
        <dbReference type="Pfam" id="PF18051"/>
    </source>
</evidence>
<feature type="compositionally biased region" description="Low complexity" evidence="5">
    <location>
        <begin position="641"/>
        <end position="650"/>
    </location>
</feature>
<dbReference type="GO" id="GO:0030234">
    <property type="term" value="F:enzyme regulator activity"/>
    <property type="evidence" value="ECO:0007669"/>
    <property type="project" value="UniProtKB-UniRule"/>
</dbReference>
<gene>
    <name evidence="8" type="ORF">GNLVRS02_ARAD1C38148g</name>
</gene>
<dbReference type="PIRSF" id="PIRSF015965">
    <property type="entry name" value="26S_Psome_Rpn1"/>
    <property type="match status" value="1"/>
</dbReference>
<keyword evidence="2" id="KW-0677">Repeat</keyword>
<dbReference type="InterPro" id="IPR016643">
    <property type="entry name" value="26S_Psome_Rpn1"/>
</dbReference>
<organism evidence="8">
    <name type="scientific">Blastobotrys adeninivorans</name>
    <name type="common">Yeast</name>
    <name type="synonym">Arxula adeninivorans</name>
    <dbReference type="NCBI Taxonomy" id="409370"/>
    <lineage>
        <taxon>Eukaryota</taxon>
        <taxon>Fungi</taxon>
        <taxon>Dikarya</taxon>
        <taxon>Ascomycota</taxon>
        <taxon>Saccharomycotina</taxon>
        <taxon>Dipodascomycetes</taxon>
        <taxon>Dipodascales</taxon>
        <taxon>Trichomonascaceae</taxon>
        <taxon>Blastobotrys</taxon>
    </lineage>
</organism>
<dbReference type="Gene3D" id="1.25.10.10">
    <property type="entry name" value="Leucine-rich Repeat Variant"/>
    <property type="match status" value="1"/>
</dbReference>
<dbReference type="AlphaFoldDB" id="A0A060T8M6"/>
<evidence type="ECO:0000313" key="8">
    <source>
        <dbReference type="EMBL" id="CDP35551.1"/>
    </source>
</evidence>
<dbReference type="Pfam" id="PF18051">
    <property type="entry name" value="RPN1_C"/>
    <property type="match status" value="1"/>
</dbReference>
<dbReference type="GO" id="GO:0043161">
    <property type="term" value="P:proteasome-mediated ubiquitin-dependent protein catabolic process"/>
    <property type="evidence" value="ECO:0007669"/>
    <property type="project" value="TreeGrafter"/>
</dbReference>
<reference evidence="8" key="1">
    <citation type="submission" date="2014-02" db="EMBL/GenBank/DDBJ databases">
        <authorList>
            <person name="Genoscope - CEA"/>
        </authorList>
    </citation>
    <scope>NUCLEOTIDE SEQUENCE</scope>
    <source>
        <strain evidence="8">LS3</strain>
    </source>
</reference>
<feature type="region of interest" description="Disordered" evidence="5">
    <location>
        <begin position="600"/>
        <end position="661"/>
    </location>
</feature>
<keyword evidence="3 4" id="KW-0647">Proteasome</keyword>
<proteinExistence type="inferred from homology"/>
<evidence type="ECO:0000256" key="5">
    <source>
        <dbReference type="SAM" id="MobiDB-lite"/>
    </source>
</evidence>
<accession>A0A060T8M6</accession>
<dbReference type="InterPro" id="IPR002015">
    <property type="entry name" value="Proteasome/cyclosome_rpt"/>
</dbReference>